<dbReference type="RefSeq" id="WP_169255959.1">
    <property type="nucleotide sequence ID" value="NZ_WTVN01000013.1"/>
</dbReference>
<dbReference type="EMBL" id="WTVN01000013">
    <property type="protein sequence ID" value="NMG44085.1"/>
    <property type="molecule type" value="Genomic_DNA"/>
</dbReference>
<reference evidence="1 2" key="1">
    <citation type="submission" date="2019-12" db="EMBL/GenBank/DDBJ databases">
        <title>Comparative genomics gives insights into the taxonomy of the Azoarcus-Aromatoleum group and reveals separate origins of nif in the plant-associated Azoarcus and non-plant-associated Aromatoleum sub-groups.</title>
        <authorList>
            <person name="Lafos M."/>
            <person name="Maluk M."/>
            <person name="Batista M."/>
            <person name="Junghare M."/>
            <person name="Carmona M."/>
            <person name="Faoro H."/>
            <person name="Cruz L.M."/>
            <person name="Battistoni F."/>
            <person name="De Souza E."/>
            <person name="Pedrosa F."/>
            <person name="Chen W.-M."/>
            <person name="Poole P.S."/>
            <person name="Dixon R.A."/>
            <person name="James E.K."/>
        </authorList>
    </citation>
    <scope>NUCLEOTIDE SEQUENCE [LARGE SCALE GENOMIC DNA]</scope>
    <source>
        <strain evidence="1 2">Td21</strain>
    </source>
</reference>
<protein>
    <submittedName>
        <fullName evidence="1">Formylmethanofuran dehydrogenase</fullName>
    </submittedName>
</protein>
<accession>A0ABX1PZL3</accession>
<proteinExistence type="predicted"/>
<comment type="caution">
    <text evidence="1">The sequence shown here is derived from an EMBL/GenBank/DDBJ whole genome shotgun (WGS) entry which is preliminary data.</text>
</comment>
<gene>
    <name evidence="1" type="ORF">GPA22_10125</name>
</gene>
<name>A0ABX1PZL3_9RHOO</name>
<evidence type="ECO:0000313" key="1">
    <source>
        <dbReference type="EMBL" id="NMG44085.1"/>
    </source>
</evidence>
<organism evidence="1 2">
    <name type="scientific">Aromatoleum toluvorans</name>
    <dbReference type="NCBI Taxonomy" id="92002"/>
    <lineage>
        <taxon>Bacteria</taxon>
        <taxon>Pseudomonadati</taxon>
        <taxon>Pseudomonadota</taxon>
        <taxon>Betaproteobacteria</taxon>
        <taxon>Rhodocyclales</taxon>
        <taxon>Rhodocyclaceae</taxon>
        <taxon>Aromatoleum</taxon>
    </lineage>
</organism>
<dbReference type="Proteomes" id="UP000623795">
    <property type="component" value="Unassembled WGS sequence"/>
</dbReference>
<keyword evidence="2" id="KW-1185">Reference proteome</keyword>
<evidence type="ECO:0000313" key="2">
    <source>
        <dbReference type="Proteomes" id="UP000623795"/>
    </source>
</evidence>
<sequence>MTANPASPPPAAATGRPWTCPFCPLCCDGFSLAAAPRPTLIGSDCGRAAAALSHFGAAPASATARVDGRAVDHRSAVAAAAAILGASAQPLFAGLATDVAGMRALYRLANGCGAILDHANGDALMVSTRALQDRGVFYTTLAEIRNRADLVVCLGTNATDHYPEFFRRTAPAADAPARHVVFVGACMAASVPGLEACTTEEIGFAGDVFDTVALIAARLAGRRTAASDPALDALIVRMQAARYTVVVWESSSLPAQGALVAEAIQRIVNTLNRTTRAAAFCLGGGDGGYTANQVMTWLSGLPLRTGVHMRGLVHEPQRYATARLLAQRAVDALLWVSAFSPELAPPDTGLPLVVLGHPGLEEAAARANSVFIPVSTPGIGSAGHLFRADGGVVLPLVPIYADTLPGVAEVAADIAANIAAARAEGGAR</sequence>